<evidence type="ECO:0000256" key="1">
    <source>
        <dbReference type="SAM" id="MobiDB-lite"/>
    </source>
</evidence>
<dbReference type="EMBL" id="FN649756">
    <property type="protein sequence ID" value="CBJ32377.1"/>
    <property type="molecule type" value="Genomic_DNA"/>
</dbReference>
<name>D7FXW4_ECTSI</name>
<dbReference type="eggNOG" id="KOG3078">
    <property type="taxonomic scope" value="Eukaryota"/>
</dbReference>
<evidence type="ECO:0000313" key="3">
    <source>
        <dbReference type="Proteomes" id="UP000002630"/>
    </source>
</evidence>
<proteinExistence type="predicted"/>
<keyword evidence="3" id="KW-1185">Reference proteome</keyword>
<protein>
    <submittedName>
        <fullName evidence="2">Uncharacterized protein</fullName>
    </submittedName>
</protein>
<sequence>MSRFSPSRDGPRPLGTAGSKNSGRAGHASGLSRRRHQATAEPAMTEDDYLSRQPSTGYLEHKRLEVAALHLQSSSLDTCVVGAGVPYGLGEGALLLRVFREAWRARGLPVVLPTCTAGDNRLALIHVADLSIAVGNLLRPVEPNGLPCPFPKPYILAVEGNGAQCTAKEMVEAIGRGFGGSGETQPMGEAELEEVLVENLEALSLLINIRFSNEGGVLSGMVADGTMNPVTWSTGFTGSAKLLAEEFLASRSLQPIKAVVLGPPGGRQDHVCQEAEPSPEAQAALEALPPKERLLADVQAAFEAADMPMSEYTALDAGGLARVLSPSIIARAARLVLEEKRLQWTCSGYILCDIPSHGDVAPDIFADQALGPSPPRPSPTIPAGDSRAGVGGTPGSPKSRGGGVEGRAGSDSPLAAMVPTSDAQPEEVVGGFRPTHVVYLAASLEYIVAQQGREVGAGTATDTGGGKEAEAKLRGDIERFFAQEQQAEQPQTTGGGTMPIGTASSPGGQKRTGDNGSSNAIDNAGGGTAETAADENGYRDTGEEQGWIPATARALQHRFLIKAQAVDVEAVETDGDVSGVVDAVHDHLCGAETPGFVWMLRGDSVDVYVEEGEHADRNMTHKKQADGGEAGANGEEEANAADGGIDTDTTRSAEPAAARNDSNPEWSDDLNLSEVLAKLTARDAKEVEMRTRRHRNFLTEGVVPQVAAGLVAAAEAQPENVFEFLANYLIRAGQALQRKAEEEAASKYQAGLALLEELEANDNKRTAAVYR</sequence>
<evidence type="ECO:0000313" key="2">
    <source>
        <dbReference type="EMBL" id="CBJ32377.1"/>
    </source>
</evidence>
<reference evidence="2 3" key="1">
    <citation type="journal article" date="2010" name="Nature">
        <title>The Ectocarpus genome and the independent evolution of multicellularity in brown algae.</title>
        <authorList>
            <person name="Cock J.M."/>
            <person name="Sterck L."/>
            <person name="Rouze P."/>
            <person name="Scornet D."/>
            <person name="Allen A.E."/>
            <person name="Amoutzias G."/>
            <person name="Anthouard V."/>
            <person name="Artiguenave F."/>
            <person name="Aury J.M."/>
            <person name="Badger J.H."/>
            <person name="Beszteri B."/>
            <person name="Billiau K."/>
            <person name="Bonnet E."/>
            <person name="Bothwell J.H."/>
            <person name="Bowler C."/>
            <person name="Boyen C."/>
            <person name="Brownlee C."/>
            <person name="Carrano C.J."/>
            <person name="Charrier B."/>
            <person name="Cho G.Y."/>
            <person name="Coelho S.M."/>
            <person name="Collen J."/>
            <person name="Corre E."/>
            <person name="Da Silva C."/>
            <person name="Delage L."/>
            <person name="Delaroque N."/>
            <person name="Dittami S.M."/>
            <person name="Doulbeau S."/>
            <person name="Elias M."/>
            <person name="Farnham G."/>
            <person name="Gachon C.M."/>
            <person name="Gschloessl B."/>
            <person name="Heesch S."/>
            <person name="Jabbari K."/>
            <person name="Jubin C."/>
            <person name="Kawai H."/>
            <person name="Kimura K."/>
            <person name="Kloareg B."/>
            <person name="Kupper F.C."/>
            <person name="Lang D."/>
            <person name="Le Bail A."/>
            <person name="Leblanc C."/>
            <person name="Lerouge P."/>
            <person name="Lohr M."/>
            <person name="Lopez P.J."/>
            <person name="Martens C."/>
            <person name="Maumus F."/>
            <person name="Michel G."/>
            <person name="Miranda-Saavedra D."/>
            <person name="Morales J."/>
            <person name="Moreau H."/>
            <person name="Motomura T."/>
            <person name="Nagasato C."/>
            <person name="Napoli C.A."/>
            <person name="Nelson D.R."/>
            <person name="Nyvall-Collen P."/>
            <person name="Peters A.F."/>
            <person name="Pommier C."/>
            <person name="Potin P."/>
            <person name="Poulain J."/>
            <person name="Quesneville H."/>
            <person name="Read B."/>
            <person name="Rensing S.A."/>
            <person name="Ritter A."/>
            <person name="Rousvoal S."/>
            <person name="Samanta M."/>
            <person name="Samson G."/>
            <person name="Schroeder D.C."/>
            <person name="Segurens B."/>
            <person name="Strittmatter M."/>
            <person name="Tonon T."/>
            <person name="Tregear J.W."/>
            <person name="Valentin K."/>
            <person name="von Dassow P."/>
            <person name="Yamagishi T."/>
            <person name="Van de Peer Y."/>
            <person name="Wincker P."/>
        </authorList>
    </citation>
    <scope>NUCLEOTIDE SEQUENCE [LARGE SCALE GENOMIC DNA]</scope>
    <source>
        <strain evidence="3">Ec32 / CCAP1310/4</strain>
    </source>
</reference>
<dbReference type="Proteomes" id="UP000002630">
    <property type="component" value="Linkage Group LG31"/>
</dbReference>
<feature type="region of interest" description="Disordered" evidence="1">
    <location>
        <begin position="615"/>
        <end position="669"/>
    </location>
</feature>
<feature type="region of interest" description="Disordered" evidence="1">
    <location>
        <begin position="485"/>
        <end position="542"/>
    </location>
</feature>
<accession>D7FXW4</accession>
<feature type="compositionally biased region" description="Basic and acidic residues" evidence="1">
    <location>
        <begin position="615"/>
        <end position="626"/>
    </location>
</feature>
<organism evidence="2 3">
    <name type="scientific">Ectocarpus siliculosus</name>
    <name type="common">Brown alga</name>
    <name type="synonym">Conferva siliculosa</name>
    <dbReference type="NCBI Taxonomy" id="2880"/>
    <lineage>
        <taxon>Eukaryota</taxon>
        <taxon>Sar</taxon>
        <taxon>Stramenopiles</taxon>
        <taxon>Ochrophyta</taxon>
        <taxon>PX clade</taxon>
        <taxon>Phaeophyceae</taxon>
        <taxon>Ectocarpales</taxon>
        <taxon>Ectocarpaceae</taxon>
        <taxon>Ectocarpus</taxon>
    </lineage>
</organism>
<dbReference type="InParanoid" id="D7FXW4"/>
<dbReference type="STRING" id="2880.D7FXW4"/>
<dbReference type="OrthoDB" id="10262413at2759"/>
<gene>
    <name evidence="2" type="ORF">Esi_0334_0012</name>
</gene>
<dbReference type="AlphaFoldDB" id="D7FXW4"/>
<dbReference type="Gene3D" id="1.20.890.10">
    <property type="entry name" value="cAMP-dependent protein kinase regulatory subunit, dimerization-anchoring domain"/>
    <property type="match status" value="1"/>
</dbReference>
<feature type="compositionally biased region" description="Gly residues" evidence="1">
    <location>
        <begin position="389"/>
        <end position="406"/>
    </location>
</feature>
<feature type="region of interest" description="Disordered" evidence="1">
    <location>
        <begin position="1"/>
        <end position="51"/>
    </location>
</feature>
<dbReference type="Gene3D" id="3.40.50.720">
    <property type="entry name" value="NAD(P)-binding Rossmann-like Domain"/>
    <property type="match status" value="1"/>
</dbReference>
<feature type="region of interest" description="Disordered" evidence="1">
    <location>
        <begin position="365"/>
        <end position="428"/>
    </location>
</feature>
<dbReference type="EMBL" id="FN648525">
    <property type="protein sequence ID" value="CBJ32377.1"/>
    <property type="molecule type" value="Genomic_DNA"/>
</dbReference>